<evidence type="ECO:0000256" key="1">
    <source>
        <dbReference type="SAM" id="Phobius"/>
    </source>
</evidence>
<name>A0A9P9JGI5_9HYPO</name>
<keyword evidence="1" id="KW-0812">Transmembrane</keyword>
<feature type="transmembrane region" description="Helical" evidence="1">
    <location>
        <begin position="100"/>
        <end position="120"/>
    </location>
</feature>
<organism evidence="2 3">
    <name type="scientific">Dactylonectria macrodidyma</name>
    <dbReference type="NCBI Taxonomy" id="307937"/>
    <lineage>
        <taxon>Eukaryota</taxon>
        <taxon>Fungi</taxon>
        <taxon>Dikarya</taxon>
        <taxon>Ascomycota</taxon>
        <taxon>Pezizomycotina</taxon>
        <taxon>Sordariomycetes</taxon>
        <taxon>Hypocreomycetidae</taxon>
        <taxon>Hypocreales</taxon>
        <taxon>Nectriaceae</taxon>
        <taxon>Dactylonectria</taxon>
    </lineage>
</organism>
<keyword evidence="1" id="KW-0472">Membrane</keyword>
<keyword evidence="3" id="KW-1185">Reference proteome</keyword>
<feature type="transmembrane region" description="Helical" evidence="1">
    <location>
        <begin position="59"/>
        <end position="80"/>
    </location>
</feature>
<evidence type="ECO:0000313" key="2">
    <source>
        <dbReference type="EMBL" id="KAH7166371.1"/>
    </source>
</evidence>
<feature type="transmembrane region" description="Helical" evidence="1">
    <location>
        <begin position="21"/>
        <end position="47"/>
    </location>
</feature>
<evidence type="ECO:0000313" key="3">
    <source>
        <dbReference type="Proteomes" id="UP000738349"/>
    </source>
</evidence>
<protein>
    <recommendedName>
        <fullName evidence="4">Transmembrane protein</fullName>
    </recommendedName>
</protein>
<dbReference type="AlphaFoldDB" id="A0A9P9JGI5"/>
<dbReference type="EMBL" id="JAGMUV010000003">
    <property type="protein sequence ID" value="KAH7166371.1"/>
    <property type="molecule type" value="Genomic_DNA"/>
</dbReference>
<proteinExistence type="predicted"/>
<keyword evidence="1" id="KW-1133">Transmembrane helix</keyword>
<evidence type="ECO:0008006" key="4">
    <source>
        <dbReference type="Google" id="ProtNLM"/>
    </source>
</evidence>
<accession>A0A9P9JGI5</accession>
<reference evidence="2" key="1">
    <citation type="journal article" date="2021" name="Nat. Commun.">
        <title>Genetic determinants of endophytism in the Arabidopsis root mycobiome.</title>
        <authorList>
            <person name="Mesny F."/>
            <person name="Miyauchi S."/>
            <person name="Thiergart T."/>
            <person name="Pickel B."/>
            <person name="Atanasova L."/>
            <person name="Karlsson M."/>
            <person name="Huettel B."/>
            <person name="Barry K.W."/>
            <person name="Haridas S."/>
            <person name="Chen C."/>
            <person name="Bauer D."/>
            <person name="Andreopoulos W."/>
            <person name="Pangilinan J."/>
            <person name="LaButti K."/>
            <person name="Riley R."/>
            <person name="Lipzen A."/>
            <person name="Clum A."/>
            <person name="Drula E."/>
            <person name="Henrissat B."/>
            <person name="Kohler A."/>
            <person name="Grigoriev I.V."/>
            <person name="Martin F.M."/>
            <person name="Hacquard S."/>
        </authorList>
    </citation>
    <scope>NUCLEOTIDE SEQUENCE</scope>
    <source>
        <strain evidence="2">MPI-CAGE-AT-0147</strain>
    </source>
</reference>
<sequence length="145" mass="15480">MTDDLESATMGIPMEMSDMSSWLVAHVVCIFAHFGLMLAGAVGFVTASSSWGDDGPSCWTASALGCITMAFNIFYTSACAKLEQRNVGATHESRRFIKQIVLGVGTSFNLIFVVVADFAFTAGAGYHSQVTATLIFVRIFAFLAG</sequence>
<comment type="caution">
    <text evidence="2">The sequence shown here is derived from an EMBL/GenBank/DDBJ whole genome shotgun (WGS) entry which is preliminary data.</text>
</comment>
<gene>
    <name evidence="2" type="ORF">EDB81DRAFT_782199</name>
</gene>
<dbReference type="OrthoDB" id="10330058at2759"/>
<dbReference type="Proteomes" id="UP000738349">
    <property type="component" value="Unassembled WGS sequence"/>
</dbReference>